<feature type="coiled-coil region" evidence="1">
    <location>
        <begin position="139"/>
        <end position="173"/>
    </location>
</feature>
<evidence type="ECO:0000313" key="3">
    <source>
        <dbReference type="Proteomes" id="UP000324133"/>
    </source>
</evidence>
<keyword evidence="3" id="KW-1185">Reference proteome</keyword>
<reference evidence="2 3" key="1">
    <citation type="submission" date="2019-07" db="EMBL/GenBank/DDBJ databases">
        <title>Rufibacter sp. nov., isolated from lake sediment.</title>
        <authorList>
            <person name="Qu J.-H."/>
        </authorList>
    </citation>
    <scope>NUCLEOTIDE SEQUENCE [LARGE SCALE GENOMIC DNA]</scope>
    <source>
        <strain evidence="2 3">NBS58-1</strain>
    </source>
</reference>
<proteinExistence type="predicted"/>
<dbReference type="RefSeq" id="WP_149090705.1">
    <property type="nucleotide sequence ID" value="NZ_VKKY01000002.1"/>
</dbReference>
<dbReference type="Proteomes" id="UP000324133">
    <property type="component" value="Unassembled WGS sequence"/>
</dbReference>
<sequence>MNKEQRRKLSQEYKRKDLEKFLESDNSVLVKYAKVKLGLNSKPLTSTDTLNIPDEQLIEALNYKIEEAAEKTYRGNPKLHRSSENVLKNFPGSYQLVHYTRQFEMLTDLGDGVKFFENTPKEEIEIIAESYVLIGFESFSNLIREVAKNNQNLELVEKEYAVLKTAIDKSRIEFIRKNASQFEIK</sequence>
<dbReference type="AlphaFoldDB" id="A0A5B6TEM8"/>
<name>A0A5B6TEM8_9BACT</name>
<dbReference type="EMBL" id="VKKY01000002">
    <property type="protein sequence ID" value="KAA3437642.1"/>
    <property type="molecule type" value="Genomic_DNA"/>
</dbReference>
<protein>
    <submittedName>
        <fullName evidence="2">Uncharacterized protein</fullName>
    </submittedName>
</protein>
<gene>
    <name evidence="2" type="ORF">FOA19_10050</name>
</gene>
<accession>A0A5B6TEM8</accession>
<comment type="caution">
    <text evidence="2">The sequence shown here is derived from an EMBL/GenBank/DDBJ whole genome shotgun (WGS) entry which is preliminary data.</text>
</comment>
<evidence type="ECO:0000313" key="2">
    <source>
        <dbReference type="EMBL" id="KAA3437642.1"/>
    </source>
</evidence>
<evidence type="ECO:0000256" key="1">
    <source>
        <dbReference type="SAM" id="Coils"/>
    </source>
</evidence>
<organism evidence="2 3">
    <name type="scientific">Rufibacter hautae</name>
    <dbReference type="NCBI Taxonomy" id="2595005"/>
    <lineage>
        <taxon>Bacteria</taxon>
        <taxon>Pseudomonadati</taxon>
        <taxon>Bacteroidota</taxon>
        <taxon>Cytophagia</taxon>
        <taxon>Cytophagales</taxon>
        <taxon>Hymenobacteraceae</taxon>
        <taxon>Rufibacter</taxon>
    </lineage>
</organism>
<keyword evidence="1" id="KW-0175">Coiled coil</keyword>
<dbReference type="OrthoDB" id="9823973at2"/>